<dbReference type="OrthoDB" id="10284805at2759"/>
<organism evidence="3 4">
    <name type="scientific">Biomphalaria glabrata</name>
    <name type="common">Bloodfluke planorb</name>
    <name type="synonym">Freshwater snail</name>
    <dbReference type="NCBI Taxonomy" id="6526"/>
    <lineage>
        <taxon>Eukaryota</taxon>
        <taxon>Metazoa</taxon>
        <taxon>Spiralia</taxon>
        <taxon>Lophotrochozoa</taxon>
        <taxon>Mollusca</taxon>
        <taxon>Gastropoda</taxon>
        <taxon>Heterobranchia</taxon>
        <taxon>Euthyneura</taxon>
        <taxon>Panpulmonata</taxon>
        <taxon>Hygrophila</taxon>
        <taxon>Lymnaeoidea</taxon>
        <taxon>Planorbidae</taxon>
        <taxon>Biomphalaria</taxon>
    </lineage>
</organism>
<feature type="compositionally biased region" description="Basic residues" evidence="1">
    <location>
        <begin position="461"/>
        <end position="470"/>
    </location>
</feature>
<protein>
    <submittedName>
        <fullName evidence="4">Uncharacterized protein LOC106060782 isoform X1</fullName>
    </submittedName>
</protein>
<feature type="region of interest" description="Disordered" evidence="1">
    <location>
        <begin position="427"/>
        <end position="470"/>
    </location>
</feature>
<evidence type="ECO:0000256" key="2">
    <source>
        <dbReference type="SAM" id="SignalP"/>
    </source>
</evidence>
<feature type="chain" id="PRO_5040858072" evidence="2">
    <location>
        <begin position="20"/>
        <end position="470"/>
    </location>
</feature>
<evidence type="ECO:0000313" key="3">
    <source>
        <dbReference type="Proteomes" id="UP001165740"/>
    </source>
</evidence>
<sequence length="470" mass="54126">MAWFFPLCLILMFVPLIVSESLSCTWIEHNAIEEDDAKEVKLKRIPENKPTYDPKRKTRLYNVSASVAGTLELDCGLCSISNVDVMAHSEYSKNSCQGLTQELKTSSMDCWWKNNCTVTYIPSIIVFPEKEMPPYCFGKETNVIELKYSCVENYGTLMNDVIPKVQTIQSNKGYIQAILTEEKAFHSDHLLSQIRRFRIQIKPKNASCTEVHISLRNNIFQQGNRWLIEGDGIKCESINKNTTSIPKLNGSFINVNLNLDNAGLISKSIFFFEWCPSNQPNNEASETYYMIPENESRNPKGIIRSHSYFPWNYPRPVGALDKHLWTYYLYHIRPPKSDKFLTLKMDKLRIVDGDTLNFIHGEKTFTLKETETRVIEGCQRLTINFTLLHAVAGYYPTDSGFLLFYEWSDIIKRSSFDFLLNANMKKKAGQQVPLKCQQKKVKQKNNGEEKPKRKKNDSPKSKKNGKKKSA</sequence>
<feature type="compositionally biased region" description="Basic and acidic residues" evidence="1">
    <location>
        <begin position="445"/>
        <end position="460"/>
    </location>
</feature>
<accession>A0A9W3BDP7</accession>
<evidence type="ECO:0000313" key="4">
    <source>
        <dbReference type="RefSeq" id="XP_055897560.1"/>
    </source>
</evidence>
<reference evidence="4" key="1">
    <citation type="submission" date="2025-08" db="UniProtKB">
        <authorList>
            <consortium name="RefSeq"/>
        </authorList>
    </citation>
    <scope>IDENTIFICATION</scope>
</reference>
<dbReference type="RefSeq" id="XP_055897560.1">
    <property type="nucleotide sequence ID" value="XM_056041585.1"/>
</dbReference>
<gene>
    <name evidence="4" type="primary">LOC106060782</name>
</gene>
<name>A0A9W3BDP7_BIOGL</name>
<keyword evidence="2" id="KW-0732">Signal</keyword>
<keyword evidence="3" id="KW-1185">Reference proteome</keyword>
<dbReference type="AlphaFoldDB" id="A0A9W3BDP7"/>
<evidence type="ECO:0000256" key="1">
    <source>
        <dbReference type="SAM" id="MobiDB-lite"/>
    </source>
</evidence>
<dbReference type="OMA" id="ICFQWFT"/>
<feature type="signal peptide" evidence="2">
    <location>
        <begin position="1"/>
        <end position="19"/>
    </location>
</feature>
<proteinExistence type="predicted"/>
<dbReference type="GeneID" id="106060782"/>
<dbReference type="Proteomes" id="UP001165740">
    <property type="component" value="Chromosome 9"/>
</dbReference>